<proteinExistence type="predicted"/>
<dbReference type="Gene3D" id="3.10.450.50">
    <property type="match status" value="1"/>
</dbReference>
<dbReference type="RefSeq" id="WP_192770325.1">
    <property type="nucleotide sequence ID" value="NZ_JADBEB010000001.1"/>
</dbReference>
<dbReference type="AlphaFoldDB" id="A0A927MCH1"/>
<evidence type="ECO:0000259" key="2">
    <source>
        <dbReference type="Pfam" id="PF14534"/>
    </source>
</evidence>
<evidence type="ECO:0000313" key="4">
    <source>
        <dbReference type="Proteomes" id="UP000649753"/>
    </source>
</evidence>
<dbReference type="SUPFAM" id="SSF54427">
    <property type="entry name" value="NTF2-like"/>
    <property type="match status" value="1"/>
</dbReference>
<protein>
    <submittedName>
        <fullName evidence="3">Uncharacterized protein (TIGR02246 family)</fullName>
    </submittedName>
</protein>
<name>A0A927MCH1_9ACTN</name>
<organism evidence="3 4">
    <name type="scientific">Plantactinospora soyae</name>
    <dbReference type="NCBI Taxonomy" id="1544732"/>
    <lineage>
        <taxon>Bacteria</taxon>
        <taxon>Bacillati</taxon>
        <taxon>Actinomycetota</taxon>
        <taxon>Actinomycetes</taxon>
        <taxon>Micromonosporales</taxon>
        <taxon>Micromonosporaceae</taxon>
        <taxon>Plantactinospora</taxon>
    </lineage>
</organism>
<dbReference type="NCBIfam" id="TIGR02246">
    <property type="entry name" value="SgcJ/EcaC family oxidoreductase"/>
    <property type="match status" value="1"/>
</dbReference>
<feature type="domain" description="DUF4440" evidence="2">
    <location>
        <begin position="18"/>
        <end position="125"/>
    </location>
</feature>
<reference evidence="3" key="1">
    <citation type="submission" date="2020-10" db="EMBL/GenBank/DDBJ databases">
        <title>Sequencing the genomes of 1000 actinobacteria strains.</title>
        <authorList>
            <person name="Klenk H.-P."/>
        </authorList>
    </citation>
    <scope>NUCLEOTIDE SEQUENCE</scope>
    <source>
        <strain evidence="3">DSM 46832</strain>
    </source>
</reference>
<dbReference type="InterPro" id="IPR011944">
    <property type="entry name" value="Steroid_delta5-4_isomerase"/>
</dbReference>
<dbReference type="Pfam" id="PF14534">
    <property type="entry name" value="DUF4440"/>
    <property type="match status" value="1"/>
</dbReference>
<evidence type="ECO:0000256" key="1">
    <source>
        <dbReference type="SAM" id="MobiDB-lite"/>
    </source>
</evidence>
<comment type="caution">
    <text evidence="3">The sequence shown here is derived from an EMBL/GenBank/DDBJ whole genome shotgun (WGS) entry which is preliminary data.</text>
</comment>
<dbReference type="Proteomes" id="UP000649753">
    <property type="component" value="Unassembled WGS sequence"/>
</dbReference>
<keyword evidence="4" id="KW-1185">Reference proteome</keyword>
<dbReference type="InterPro" id="IPR027843">
    <property type="entry name" value="DUF4440"/>
</dbReference>
<gene>
    <name evidence="3" type="ORF">H4W31_006840</name>
</gene>
<dbReference type="EMBL" id="JADBEB010000001">
    <property type="protein sequence ID" value="MBE1491202.1"/>
    <property type="molecule type" value="Genomic_DNA"/>
</dbReference>
<evidence type="ECO:0000313" key="3">
    <source>
        <dbReference type="EMBL" id="MBE1491202.1"/>
    </source>
</evidence>
<dbReference type="InterPro" id="IPR032710">
    <property type="entry name" value="NTF2-like_dom_sf"/>
</dbReference>
<feature type="region of interest" description="Disordered" evidence="1">
    <location>
        <begin position="133"/>
        <end position="152"/>
    </location>
</feature>
<sequence length="152" mass="16825">MNATYLDEATREAEIEAIKRVVATVEHAQNNELPDEFLSLFRDDAIWTTGGGKRLFGLEAISTFTHQVLPGGMQDSTVTFELEHVLFIRSDVAAVKLRQVYHTPDGPDVGSPLWIMAKEDGQWRLTASQNIGVPDDELSPTTTSRPIFGPGR</sequence>
<accession>A0A927MCH1</accession>